<keyword evidence="4" id="KW-0408">Iron</keyword>
<dbReference type="Gene3D" id="3.40.50.280">
    <property type="entry name" value="Cobalamin-binding domain"/>
    <property type="match status" value="1"/>
</dbReference>
<keyword evidence="5" id="KW-0411">Iron-sulfur</keyword>
<evidence type="ECO:0000259" key="6">
    <source>
        <dbReference type="PROSITE" id="PS51332"/>
    </source>
</evidence>
<evidence type="ECO:0000256" key="2">
    <source>
        <dbReference type="ARBA" id="ARBA00022691"/>
    </source>
</evidence>
<dbReference type="GO" id="GO:0046872">
    <property type="term" value="F:metal ion binding"/>
    <property type="evidence" value="ECO:0007669"/>
    <property type="project" value="UniProtKB-KW"/>
</dbReference>
<feature type="domain" description="B12-binding" evidence="6">
    <location>
        <begin position="1"/>
        <end position="137"/>
    </location>
</feature>
<evidence type="ECO:0000256" key="3">
    <source>
        <dbReference type="ARBA" id="ARBA00022723"/>
    </source>
</evidence>
<dbReference type="EMBL" id="UINC01048839">
    <property type="protein sequence ID" value="SVB59878.1"/>
    <property type="molecule type" value="Genomic_DNA"/>
</dbReference>
<keyword evidence="3" id="KW-0479">Metal-binding</keyword>
<dbReference type="GO" id="GO:0031419">
    <property type="term" value="F:cobalamin binding"/>
    <property type="evidence" value="ECO:0007669"/>
    <property type="project" value="InterPro"/>
</dbReference>
<keyword evidence="2" id="KW-0949">S-adenosyl-L-methionine</keyword>
<evidence type="ECO:0000256" key="1">
    <source>
        <dbReference type="ARBA" id="ARBA00001966"/>
    </source>
</evidence>
<dbReference type="InterPro" id="IPR006158">
    <property type="entry name" value="Cobalamin-bd"/>
</dbReference>
<evidence type="ECO:0000256" key="5">
    <source>
        <dbReference type="ARBA" id="ARBA00023014"/>
    </source>
</evidence>
<proteinExistence type="predicted"/>
<dbReference type="PROSITE" id="PS51332">
    <property type="entry name" value="B12_BINDING"/>
    <property type="match status" value="1"/>
</dbReference>
<dbReference type="AlphaFoldDB" id="A0A382F9V5"/>
<evidence type="ECO:0000256" key="4">
    <source>
        <dbReference type="ARBA" id="ARBA00023004"/>
    </source>
</evidence>
<protein>
    <recommendedName>
        <fullName evidence="6">B12-binding domain-containing protein</fullName>
    </recommendedName>
</protein>
<comment type="cofactor">
    <cofactor evidence="1">
        <name>[4Fe-4S] cluster</name>
        <dbReference type="ChEBI" id="CHEBI:49883"/>
    </cofactor>
</comment>
<gene>
    <name evidence="7" type="ORF">METZ01_LOCUS212732</name>
</gene>
<feature type="non-terminal residue" evidence="7">
    <location>
        <position position="407"/>
    </location>
</feature>
<accession>A0A382F9V5</accession>
<name>A0A382F9V5_9ZZZZ</name>
<dbReference type="Pfam" id="PF02310">
    <property type="entry name" value="B12-binding"/>
    <property type="match status" value="1"/>
</dbReference>
<dbReference type="GO" id="GO:0005829">
    <property type="term" value="C:cytosol"/>
    <property type="evidence" value="ECO:0007669"/>
    <property type="project" value="TreeGrafter"/>
</dbReference>
<dbReference type="PANTHER" id="PTHR43409:SF16">
    <property type="entry name" value="SLR0320 PROTEIN"/>
    <property type="match status" value="1"/>
</dbReference>
<evidence type="ECO:0000313" key="7">
    <source>
        <dbReference type="EMBL" id="SVB59878.1"/>
    </source>
</evidence>
<reference evidence="7" key="1">
    <citation type="submission" date="2018-05" db="EMBL/GenBank/DDBJ databases">
        <authorList>
            <person name="Lanie J.A."/>
            <person name="Ng W.-L."/>
            <person name="Kazmierczak K.M."/>
            <person name="Andrzejewski T.M."/>
            <person name="Davidsen T.M."/>
            <person name="Wayne K.J."/>
            <person name="Tettelin H."/>
            <person name="Glass J.I."/>
            <person name="Rusch D."/>
            <person name="Podicherti R."/>
            <person name="Tsui H.-C.T."/>
            <person name="Winkler M.E."/>
        </authorList>
    </citation>
    <scope>NUCLEOTIDE SEQUENCE</scope>
</reference>
<dbReference type="InterPro" id="IPR051198">
    <property type="entry name" value="BchE-like"/>
</dbReference>
<dbReference type="SUPFAM" id="SSF102114">
    <property type="entry name" value="Radical SAM enzymes"/>
    <property type="match status" value="1"/>
</dbReference>
<sequence>MSRMDARPLPIGLAYVAGHLDQNRHSLKVLDLMFSDDYLADVEDTVKEFQPEMVGISIRNLGNHSYIDPQWALPTSKEVIDKVRSLSSAKIVVGGPAFNFLPKECFSYMGPDLGIAGDGGETFAELADLLDSNNPYEHLSGLVYRENGEVVFNGVRARSGFAKPPRFEDLDMEKYAKAGFGIGVLTKLGDFSYPKPDSNGEVKEPDWRVIRPIDDVLSEVKEMEEKYGLRKVFFIDNGFNIPLNHAKALCHAFLEADLKLNWNTCMAPFSCDAEVVSLMKQAGCALVIMGALRGDLHDGETLGEKLEPLREVCGMCEEGDLHYTIAQSFGEVGETEQTVADKLAFLRSIKPAMANLRIGSPVLPGSPLVATAIKEGLIADESELIRPTIYVEEAVRDWIVDYMKEET</sequence>
<dbReference type="GO" id="GO:0051536">
    <property type="term" value="F:iron-sulfur cluster binding"/>
    <property type="evidence" value="ECO:0007669"/>
    <property type="project" value="UniProtKB-KW"/>
</dbReference>
<dbReference type="InterPro" id="IPR058240">
    <property type="entry name" value="rSAM_sf"/>
</dbReference>
<dbReference type="PANTHER" id="PTHR43409">
    <property type="entry name" value="ANAEROBIC MAGNESIUM-PROTOPORPHYRIN IX MONOMETHYL ESTER CYCLASE-RELATED"/>
    <property type="match status" value="1"/>
</dbReference>
<organism evidence="7">
    <name type="scientific">marine metagenome</name>
    <dbReference type="NCBI Taxonomy" id="408172"/>
    <lineage>
        <taxon>unclassified sequences</taxon>
        <taxon>metagenomes</taxon>
        <taxon>ecological metagenomes</taxon>
    </lineage>
</organism>